<organism evidence="10 11">
    <name type="scientific">Variovorax guangxiensis</name>
    <dbReference type="NCBI Taxonomy" id="1775474"/>
    <lineage>
        <taxon>Bacteria</taxon>
        <taxon>Pseudomonadati</taxon>
        <taxon>Pseudomonadota</taxon>
        <taxon>Betaproteobacteria</taxon>
        <taxon>Burkholderiales</taxon>
        <taxon>Comamonadaceae</taxon>
        <taxon>Variovorax</taxon>
    </lineage>
</organism>
<dbReference type="InterPro" id="IPR000086">
    <property type="entry name" value="NUDIX_hydrolase_dom"/>
</dbReference>
<dbReference type="AlphaFoldDB" id="A0A433MCF5"/>
<comment type="similarity">
    <text evidence="3">Belongs to the Nudix hydrolase family. NudK subfamily.</text>
</comment>
<dbReference type="EMBL" id="JACIFZ010000001">
    <property type="protein sequence ID" value="MBB4220829.1"/>
    <property type="molecule type" value="Genomic_DNA"/>
</dbReference>
<accession>A0A433MCF5</accession>
<dbReference type="OrthoDB" id="9806150at2"/>
<gene>
    <name evidence="10" type="ORF">EJP67_00510</name>
    <name evidence="9" type="ORF">GGD71_001576</name>
</gene>
<dbReference type="InterPro" id="IPR015797">
    <property type="entry name" value="NUDIX_hydrolase-like_dom_sf"/>
</dbReference>
<evidence type="ECO:0000256" key="6">
    <source>
        <dbReference type="ARBA" id="ARBA00032162"/>
    </source>
</evidence>
<evidence type="ECO:0000256" key="3">
    <source>
        <dbReference type="ARBA" id="ARBA00007275"/>
    </source>
</evidence>
<feature type="domain" description="Nudix hydrolase" evidence="8">
    <location>
        <begin position="53"/>
        <end position="180"/>
    </location>
</feature>
<dbReference type="RefSeq" id="WP_126018314.1">
    <property type="nucleotide sequence ID" value="NZ_JACIFZ010000001.1"/>
</dbReference>
<dbReference type="SUPFAM" id="SSF55811">
    <property type="entry name" value="Nudix"/>
    <property type="match status" value="1"/>
</dbReference>
<comment type="catalytic activity">
    <reaction evidence="1">
        <text>GDP-alpha-D-mannose + H2O = alpha-D-mannose 1-phosphate + GMP + 2 H(+)</text>
        <dbReference type="Rhea" id="RHEA:27978"/>
        <dbReference type="ChEBI" id="CHEBI:15377"/>
        <dbReference type="ChEBI" id="CHEBI:15378"/>
        <dbReference type="ChEBI" id="CHEBI:57527"/>
        <dbReference type="ChEBI" id="CHEBI:58115"/>
        <dbReference type="ChEBI" id="CHEBI:58409"/>
    </reaction>
</comment>
<evidence type="ECO:0000256" key="2">
    <source>
        <dbReference type="ARBA" id="ARBA00001946"/>
    </source>
</evidence>
<evidence type="ECO:0000256" key="7">
    <source>
        <dbReference type="ARBA" id="ARBA00032272"/>
    </source>
</evidence>
<dbReference type="EMBL" id="RXFT01000001">
    <property type="protein sequence ID" value="RUR65533.1"/>
    <property type="molecule type" value="Genomic_DNA"/>
</dbReference>
<reference evidence="10 11" key="1">
    <citation type="submission" date="2018-12" db="EMBL/GenBank/DDBJ databases">
        <title>The genome sequences of Variovorax guangxiensis DSM 27352.</title>
        <authorList>
            <person name="Gao J."/>
            <person name="Sun J."/>
        </authorList>
    </citation>
    <scope>NUCLEOTIDE SEQUENCE [LARGE SCALE GENOMIC DNA]</scope>
    <source>
        <strain evidence="10 11">DSM 27352</strain>
    </source>
</reference>
<name>A0A433MCF5_9BURK</name>
<dbReference type="Pfam" id="PF00293">
    <property type="entry name" value="NUDIX"/>
    <property type="match status" value="1"/>
</dbReference>
<evidence type="ECO:0000313" key="12">
    <source>
        <dbReference type="Proteomes" id="UP000524450"/>
    </source>
</evidence>
<dbReference type="GO" id="GO:0005829">
    <property type="term" value="C:cytosol"/>
    <property type="evidence" value="ECO:0007669"/>
    <property type="project" value="TreeGrafter"/>
</dbReference>
<dbReference type="GO" id="GO:0016787">
    <property type="term" value="F:hydrolase activity"/>
    <property type="evidence" value="ECO:0007669"/>
    <property type="project" value="UniProtKB-KW"/>
</dbReference>
<dbReference type="PANTHER" id="PTHR11839">
    <property type="entry name" value="UDP/ADP-SUGAR PYROPHOSPHATASE"/>
    <property type="match status" value="1"/>
</dbReference>
<dbReference type="Gene3D" id="3.90.79.10">
    <property type="entry name" value="Nucleoside Triphosphate Pyrophosphohydrolase"/>
    <property type="match status" value="1"/>
</dbReference>
<evidence type="ECO:0000259" key="8">
    <source>
        <dbReference type="PROSITE" id="PS51462"/>
    </source>
</evidence>
<protein>
    <recommendedName>
        <fullName evidence="4">GDP-mannose pyrophosphatase</fullName>
    </recommendedName>
    <alternativeName>
        <fullName evidence="6">GDP-mannose hydrolase</fullName>
    </alternativeName>
    <alternativeName>
        <fullName evidence="7">GDPMK</fullName>
    </alternativeName>
</protein>
<evidence type="ECO:0000313" key="11">
    <source>
        <dbReference type="Proteomes" id="UP000281118"/>
    </source>
</evidence>
<comment type="caution">
    <text evidence="10">The sequence shown here is derived from an EMBL/GenBank/DDBJ whole genome shotgun (WGS) entry which is preliminary data.</text>
</comment>
<evidence type="ECO:0000313" key="10">
    <source>
        <dbReference type="EMBL" id="RUR65533.1"/>
    </source>
</evidence>
<sequence length="206" mass="22906">MTTKPTDTSTADSHLKEELQSREELFNGKFLKARRDTIRLPDGHSATREYVVHPGAVVVIPLLDDGRIVLERQFRYPVGHVMIEFPAGKLDAGEDPFDCGRRELIEETGYTAREWAYAGAMHLAVAYSTEIIHIYFARGLSLGERQLDHGEFLDVFTATPDELAGWCREGKVTDAKTLTCTLWLQNVLSGAWALDWQAAPAQGSAG</sequence>
<reference evidence="9 12" key="2">
    <citation type="submission" date="2020-08" db="EMBL/GenBank/DDBJ databases">
        <title>Genomic Encyclopedia of Type Strains, Phase IV (KMG-V): Genome sequencing to study the core and pangenomes of soil and plant-associated prokaryotes.</title>
        <authorList>
            <person name="Whitman W."/>
        </authorList>
    </citation>
    <scope>NUCLEOTIDE SEQUENCE [LARGE SCALE GENOMIC DNA]</scope>
    <source>
        <strain evidence="9 12">34/80</strain>
    </source>
</reference>
<evidence type="ECO:0000256" key="5">
    <source>
        <dbReference type="ARBA" id="ARBA00022801"/>
    </source>
</evidence>
<evidence type="ECO:0000313" key="9">
    <source>
        <dbReference type="EMBL" id="MBB4220829.1"/>
    </source>
</evidence>
<dbReference type="GO" id="GO:0006753">
    <property type="term" value="P:nucleoside phosphate metabolic process"/>
    <property type="evidence" value="ECO:0007669"/>
    <property type="project" value="TreeGrafter"/>
</dbReference>
<keyword evidence="5 9" id="KW-0378">Hydrolase</keyword>
<comment type="cofactor">
    <cofactor evidence="2">
        <name>Mg(2+)</name>
        <dbReference type="ChEBI" id="CHEBI:18420"/>
    </cofactor>
</comment>
<dbReference type="PANTHER" id="PTHR11839:SF18">
    <property type="entry name" value="NUDIX HYDROLASE DOMAIN-CONTAINING PROTEIN"/>
    <property type="match status" value="1"/>
</dbReference>
<proteinExistence type="inferred from homology"/>
<dbReference type="Proteomes" id="UP000281118">
    <property type="component" value="Unassembled WGS sequence"/>
</dbReference>
<evidence type="ECO:0000256" key="1">
    <source>
        <dbReference type="ARBA" id="ARBA00000847"/>
    </source>
</evidence>
<dbReference type="Proteomes" id="UP000524450">
    <property type="component" value="Unassembled WGS sequence"/>
</dbReference>
<evidence type="ECO:0000256" key="4">
    <source>
        <dbReference type="ARBA" id="ARBA00016377"/>
    </source>
</evidence>
<dbReference type="GO" id="GO:0019693">
    <property type="term" value="P:ribose phosphate metabolic process"/>
    <property type="evidence" value="ECO:0007669"/>
    <property type="project" value="TreeGrafter"/>
</dbReference>
<dbReference type="PROSITE" id="PS51462">
    <property type="entry name" value="NUDIX"/>
    <property type="match status" value="1"/>
</dbReference>